<dbReference type="InterPro" id="IPR013876">
    <property type="entry name" value="TFIIH_BTF_p62_N"/>
</dbReference>
<dbReference type="SUPFAM" id="SSF140383">
    <property type="entry name" value="BSD domain-like"/>
    <property type="match status" value="2"/>
</dbReference>
<keyword evidence="5" id="KW-0804">Transcription</keyword>
<evidence type="ECO:0000256" key="3">
    <source>
        <dbReference type="ARBA" id="ARBA00022737"/>
    </source>
</evidence>
<dbReference type="InterPro" id="IPR035925">
    <property type="entry name" value="BSD_dom_sf"/>
</dbReference>
<dbReference type="InterPro" id="IPR011993">
    <property type="entry name" value="PH-like_dom_sf"/>
</dbReference>
<dbReference type="STRING" id="1858805.M5G769"/>
<dbReference type="Gene3D" id="2.30.29.30">
    <property type="entry name" value="Pleckstrin-homology domain (PH domain)/Phosphotyrosine-binding domain (PTB)"/>
    <property type="match status" value="1"/>
</dbReference>
<evidence type="ECO:0000256" key="1">
    <source>
        <dbReference type="ARBA" id="ARBA00004123"/>
    </source>
</evidence>
<name>M5G769_DACPD</name>
<dbReference type="Gene3D" id="6.10.140.1200">
    <property type="match status" value="1"/>
</dbReference>
<dbReference type="RefSeq" id="XP_040630944.1">
    <property type="nucleotide sequence ID" value="XM_040768041.1"/>
</dbReference>
<evidence type="ECO:0000256" key="4">
    <source>
        <dbReference type="ARBA" id="ARBA00023015"/>
    </source>
</evidence>
<dbReference type="EMBL" id="JH795858">
    <property type="protein sequence ID" value="EJU04050.1"/>
    <property type="molecule type" value="Genomic_DNA"/>
</dbReference>
<feature type="compositionally biased region" description="Basic and acidic residues" evidence="7">
    <location>
        <begin position="366"/>
        <end position="389"/>
    </location>
</feature>
<reference evidence="9 10" key="1">
    <citation type="journal article" date="2012" name="Science">
        <title>The Paleozoic origin of enzymatic lignin decomposition reconstructed from 31 fungal genomes.</title>
        <authorList>
            <person name="Floudas D."/>
            <person name="Binder M."/>
            <person name="Riley R."/>
            <person name="Barry K."/>
            <person name="Blanchette R.A."/>
            <person name="Henrissat B."/>
            <person name="Martinez A.T."/>
            <person name="Otillar R."/>
            <person name="Spatafora J.W."/>
            <person name="Yadav J.S."/>
            <person name="Aerts A."/>
            <person name="Benoit I."/>
            <person name="Boyd A."/>
            <person name="Carlson A."/>
            <person name="Copeland A."/>
            <person name="Coutinho P.M."/>
            <person name="de Vries R.P."/>
            <person name="Ferreira P."/>
            <person name="Findley K."/>
            <person name="Foster B."/>
            <person name="Gaskell J."/>
            <person name="Glotzer D."/>
            <person name="Gorecki P."/>
            <person name="Heitman J."/>
            <person name="Hesse C."/>
            <person name="Hori C."/>
            <person name="Igarashi K."/>
            <person name="Jurgens J.A."/>
            <person name="Kallen N."/>
            <person name="Kersten P."/>
            <person name="Kohler A."/>
            <person name="Kuees U."/>
            <person name="Kumar T.K.A."/>
            <person name="Kuo A."/>
            <person name="LaButti K."/>
            <person name="Larrondo L.F."/>
            <person name="Lindquist E."/>
            <person name="Ling A."/>
            <person name="Lombard V."/>
            <person name="Lucas S."/>
            <person name="Lundell T."/>
            <person name="Martin R."/>
            <person name="McLaughlin D.J."/>
            <person name="Morgenstern I."/>
            <person name="Morin E."/>
            <person name="Murat C."/>
            <person name="Nagy L.G."/>
            <person name="Nolan M."/>
            <person name="Ohm R.A."/>
            <person name="Patyshakuliyeva A."/>
            <person name="Rokas A."/>
            <person name="Ruiz-Duenas F.J."/>
            <person name="Sabat G."/>
            <person name="Salamov A."/>
            <person name="Samejima M."/>
            <person name="Schmutz J."/>
            <person name="Slot J.C."/>
            <person name="St John F."/>
            <person name="Stenlid J."/>
            <person name="Sun H."/>
            <person name="Sun S."/>
            <person name="Syed K."/>
            <person name="Tsang A."/>
            <person name="Wiebenga A."/>
            <person name="Young D."/>
            <person name="Pisabarro A."/>
            <person name="Eastwood D.C."/>
            <person name="Martin F."/>
            <person name="Cullen D."/>
            <person name="Grigoriev I.V."/>
            <person name="Hibbett D.S."/>
        </authorList>
    </citation>
    <scope>NUCLEOTIDE SEQUENCE [LARGE SCALE GENOMIC DNA]</scope>
    <source>
        <strain evidence="9 10">DJM-731 SS1</strain>
    </source>
</reference>
<comment type="similarity">
    <text evidence="2">Belongs to the TFB1 family.</text>
</comment>
<keyword evidence="4" id="KW-0805">Transcription regulation</keyword>
<feature type="compositionally biased region" description="Gly residues" evidence="7">
    <location>
        <begin position="120"/>
        <end position="134"/>
    </location>
</feature>
<dbReference type="GeneID" id="63683103"/>
<dbReference type="InterPro" id="IPR005607">
    <property type="entry name" value="BSD_dom"/>
</dbReference>
<evidence type="ECO:0000256" key="2">
    <source>
        <dbReference type="ARBA" id="ARBA00009448"/>
    </source>
</evidence>
<evidence type="ECO:0000256" key="7">
    <source>
        <dbReference type="SAM" id="MobiDB-lite"/>
    </source>
</evidence>
<dbReference type="PANTHER" id="PTHR12856">
    <property type="entry name" value="TRANSCRIPTION INITIATION FACTOR IIH-RELATED"/>
    <property type="match status" value="1"/>
</dbReference>
<dbReference type="PROSITE" id="PS50858">
    <property type="entry name" value="BSD"/>
    <property type="match status" value="1"/>
</dbReference>
<dbReference type="GO" id="GO:0000439">
    <property type="term" value="C:transcription factor TFIIH core complex"/>
    <property type="evidence" value="ECO:0007669"/>
    <property type="project" value="InterPro"/>
</dbReference>
<evidence type="ECO:0000259" key="8">
    <source>
        <dbReference type="PROSITE" id="PS50858"/>
    </source>
</evidence>
<dbReference type="AlphaFoldDB" id="M5G769"/>
<dbReference type="Pfam" id="PF08567">
    <property type="entry name" value="PH_TFIIH"/>
    <property type="match status" value="1"/>
</dbReference>
<dbReference type="GO" id="GO:0006289">
    <property type="term" value="P:nucleotide-excision repair"/>
    <property type="evidence" value="ECO:0007669"/>
    <property type="project" value="InterPro"/>
</dbReference>
<dbReference type="OMA" id="FWKRYFE"/>
<gene>
    <name evidence="9" type="ORF">DACRYDRAFT_105115</name>
</gene>
<keyword evidence="10" id="KW-1185">Reference proteome</keyword>
<dbReference type="SUPFAM" id="SSF50729">
    <property type="entry name" value="PH domain-like"/>
    <property type="match status" value="1"/>
</dbReference>
<evidence type="ECO:0000313" key="10">
    <source>
        <dbReference type="Proteomes" id="UP000030653"/>
    </source>
</evidence>
<comment type="subcellular location">
    <subcellularLocation>
        <location evidence="1">Nucleus</location>
    </subcellularLocation>
</comment>
<dbReference type="InterPro" id="IPR027079">
    <property type="entry name" value="Tfb1/GTF2H1"/>
</dbReference>
<keyword evidence="6" id="KW-0539">Nucleus</keyword>
<sequence length="613" mass="66791">MATKQQASGPAQKKWLTRAPAVYNKLPGTLFLGPERLVWKQEGVPQPAVNVKLDKASAMFNSKEGALPVRLKLTFTDNEKGFQFAFSSPEPSTALEHRTSFVNHLTPLINRNKAALLGSPGPGTPGTPGSGDGPGTPVPGVPAGSTAQIGEENQLRRSVLLKHPPLAALHRQLVLSGQLTETDFWQGRSSLLLAERASQEQKRGRASTLVDPKPQTAEGGDIKIVVTPQLVHEIFEEFPVVGRAYAENVPGEMSESAFWQRYFQSALFHQNRASTRSSAPQTQIKPDPIFDRYLVPEDDQPSPISRSAGGALEEVDRLLDLAATEEDHEQGGNQKDVTMRPGRERGILPLIRRFNNHSERLVKASLGEDGRDAAEEGGDRKRRRLEGGEVGRFNPNDYYDEIVISDLIDQHASSGVQLDMLNASLFSTSAPSATRASLPQRTPAESTALLHTFQQETKDYLPSLHSLKPNRRAGEHALQSMTSTVRAAHVAHRSLPPIPPEFLRGMTTCQTAANEFLRQFWGAVLPPPSLYPAYGGQDVGGGRVLGMSGRERAQKAGKMAGFLAGTGEKVDALVRQAEGEGVDPERVRAAFAPLMFAVDKALKVYSQRRKKAT</sequence>
<dbReference type="GO" id="GO:0006351">
    <property type="term" value="P:DNA-templated transcription"/>
    <property type="evidence" value="ECO:0007669"/>
    <property type="project" value="InterPro"/>
</dbReference>
<feature type="region of interest" description="Disordered" evidence="7">
    <location>
        <begin position="366"/>
        <end position="390"/>
    </location>
</feature>
<evidence type="ECO:0000313" key="9">
    <source>
        <dbReference type="EMBL" id="EJU04050.1"/>
    </source>
</evidence>
<dbReference type="SMART" id="SM00751">
    <property type="entry name" value="BSD"/>
    <property type="match status" value="1"/>
</dbReference>
<organism evidence="9 10">
    <name type="scientific">Dacryopinax primogenitus (strain DJM 731)</name>
    <name type="common">Brown rot fungus</name>
    <dbReference type="NCBI Taxonomy" id="1858805"/>
    <lineage>
        <taxon>Eukaryota</taxon>
        <taxon>Fungi</taxon>
        <taxon>Dikarya</taxon>
        <taxon>Basidiomycota</taxon>
        <taxon>Agaricomycotina</taxon>
        <taxon>Dacrymycetes</taxon>
        <taxon>Dacrymycetales</taxon>
        <taxon>Dacrymycetaceae</taxon>
        <taxon>Dacryopinax</taxon>
    </lineage>
</organism>
<feature type="domain" description="BSD" evidence="8">
    <location>
        <begin position="229"/>
        <end position="270"/>
    </location>
</feature>
<keyword evidence="3" id="KW-0677">Repeat</keyword>
<feature type="region of interest" description="Disordered" evidence="7">
    <location>
        <begin position="114"/>
        <end position="140"/>
    </location>
</feature>
<proteinExistence type="inferred from homology"/>
<evidence type="ECO:0000256" key="6">
    <source>
        <dbReference type="ARBA" id="ARBA00023242"/>
    </source>
</evidence>
<protein>
    <recommendedName>
        <fullName evidence="8">BSD domain-containing protein</fullName>
    </recommendedName>
</protein>
<dbReference type="CDD" id="cd13229">
    <property type="entry name" value="PH_TFIIH"/>
    <property type="match status" value="1"/>
</dbReference>
<accession>M5G769</accession>
<dbReference type="Proteomes" id="UP000030653">
    <property type="component" value="Unassembled WGS sequence"/>
</dbReference>
<evidence type="ECO:0000256" key="5">
    <source>
        <dbReference type="ARBA" id="ARBA00023163"/>
    </source>
</evidence>
<dbReference type="Pfam" id="PF03909">
    <property type="entry name" value="BSD"/>
    <property type="match status" value="1"/>
</dbReference>
<dbReference type="HOGENOM" id="CLU_017639_3_0_1"/>
<dbReference type="OrthoDB" id="360521at2759"/>